<dbReference type="InterPro" id="IPR012606">
    <property type="entry name" value="Ribosomal_uS15_N"/>
</dbReference>
<dbReference type="Proteomes" id="UP000467700">
    <property type="component" value="Unassembled WGS sequence"/>
</dbReference>
<evidence type="ECO:0000259" key="6">
    <source>
        <dbReference type="SMART" id="SM01386"/>
    </source>
</evidence>
<dbReference type="FunFam" id="1.10.287.10:FF:000003">
    <property type="entry name" value="40S ribosomal protein S13"/>
    <property type="match status" value="1"/>
</dbReference>
<evidence type="ECO:0000256" key="5">
    <source>
        <dbReference type="SAM" id="MobiDB-lite"/>
    </source>
</evidence>
<dbReference type="Gene3D" id="4.10.860.130">
    <property type="match status" value="1"/>
</dbReference>
<comment type="similarity">
    <text evidence="1 4">Belongs to the universal ribosomal protein uS15 family.</text>
</comment>
<dbReference type="PANTHER" id="PTHR11885">
    <property type="entry name" value="RIBOSOMAL PROTEIN S15P/S13E"/>
    <property type="match status" value="1"/>
</dbReference>
<dbReference type="CDD" id="cd00353">
    <property type="entry name" value="Ribosomal_S15p_S13e"/>
    <property type="match status" value="1"/>
</dbReference>
<comment type="caution">
    <text evidence="7">The sequence shown here is derived from an EMBL/GenBank/DDBJ whole genome shotgun (WGS) entry which is preliminary data.</text>
</comment>
<dbReference type="Gene3D" id="1.10.287.10">
    <property type="entry name" value="S15/NS1, RNA-binding"/>
    <property type="match status" value="1"/>
</dbReference>
<evidence type="ECO:0000256" key="1">
    <source>
        <dbReference type="ARBA" id="ARBA00008434"/>
    </source>
</evidence>
<feature type="domain" description="Small ribosomal subunit protein uS15 N-terminal" evidence="6">
    <location>
        <begin position="49"/>
        <end position="108"/>
    </location>
</feature>
<dbReference type="GO" id="GO:0070181">
    <property type="term" value="F:small ribosomal subunit rRNA binding"/>
    <property type="evidence" value="ECO:0007669"/>
    <property type="project" value="TreeGrafter"/>
</dbReference>
<accession>A0A8S0WXD6</accession>
<dbReference type="SMART" id="SM01386">
    <property type="entry name" value="Ribosomal_S13_N"/>
    <property type="match status" value="1"/>
</dbReference>
<dbReference type="InterPro" id="IPR009068">
    <property type="entry name" value="uS15_NS1_RNA-bd_sf"/>
</dbReference>
<proteinExistence type="inferred from homology"/>
<dbReference type="Pfam" id="PF00312">
    <property type="entry name" value="Ribosomal_S15"/>
    <property type="match status" value="1"/>
</dbReference>
<dbReference type="AlphaFoldDB" id="A0A8S0WXD6"/>
<dbReference type="GO" id="GO:0022627">
    <property type="term" value="C:cytosolic small ribosomal subunit"/>
    <property type="evidence" value="ECO:0007669"/>
    <property type="project" value="TreeGrafter"/>
</dbReference>
<dbReference type="FunFam" id="4.10.860.130:FF:000001">
    <property type="entry name" value="40S ribosomal protein S13"/>
    <property type="match status" value="1"/>
</dbReference>
<gene>
    <name evidence="7" type="ORF">AAE3_LOCUS3417</name>
</gene>
<dbReference type="GO" id="GO:0005730">
    <property type="term" value="C:nucleolus"/>
    <property type="evidence" value="ECO:0007669"/>
    <property type="project" value="TreeGrafter"/>
</dbReference>
<keyword evidence="3 4" id="KW-0687">Ribonucleoprotein</keyword>
<evidence type="ECO:0000256" key="3">
    <source>
        <dbReference type="ARBA" id="ARBA00023274"/>
    </source>
</evidence>
<dbReference type="Pfam" id="PF08069">
    <property type="entry name" value="Ribosomal_S13_N"/>
    <property type="match status" value="1"/>
</dbReference>
<dbReference type="GO" id="GO:0003735">
    <property type="term" value="F:structural constituent of ribosome"/>
    <property type="evidence" value="ECO:0007669"/>
    <property type="project" value="InterPro"/>
</dbReference>
<dbReference type="InterPro" id="IPR000589">
    <property type="entry name" value="Ribosomal_uS15"/>
</dbReference>
<sequence length="199" mass="22348">MSPSTGRTSCDGRHQPAFSGTTFSLFATCGRHSRQPPQDRPHRNHSIKMGRMHAPGKGISSSALPYRRTPPSWLKTTPEDVVDQIVKLARKGLTPSQIGVTLRDSHGIPQVRFVTGNKILRILKSQGLGPSIPEDLWHLIKKAVAVRKHLEVNRKDKDSKFRLILIESRIHRLARYYKSKQQIPPTFKYDSATASTLIA</sequence>
<evidence type="ECO:0000313" key="7">
    <source>
        <dbReference type="EMBL" id="CAA7261148.1"/>
    </source>
</evidence>
<dbReference type="SMART" id="SM01387">
    <property type="entry name" value="Ribosomal_S15"/>
    <property type="match status" value="1"/>
</dbReference>
<dbReference type="NCBIfam" id="NF006331">
    <property type="entry name" value="PRK08561.1"/>
    <property type="match status" value="1"/>
</dbReference>
<dbReference type="SUPFAM" id="SSF47060">
    <property type="entry name" value="S15/NS1 RNA-binding domain"/>
    <property type="match status" value="1"/>
</dbReference>
<dbReference type="EMBL" id="CACVBS010000032">
    <property type="protein sequence ID" value="CAA7261148.1"/>
    <property type="molecule type" value="Genomic_DNA"/>
</dbReference>
<evidence type="ECO:0000256" key="4">
    <source>
        <dbReference type="RuleBase" id="RU003919"/>
    </source>
</evidence>
<feature type="region of interest" description="Disordered" evidence="5">
    <location>
        <begin position="29"/>
        <end position="48"/>
    </location>
</feature>
<evidence type="ECO:0000313" key="8">
    <source>
        <dbReference type="Proteomes" id="UP000467700"/>
    </source>
</evidence>
<evidence type="ECO:0000256" key="2">
    <source>
        <dbReference type="ARBA" id="ARBA00022980"/>
    </source>
</evidence>
<keyword evidence="8" id="KW-1185">Reference proteome</keyword>
<dbReference type="GO" id="GO:0006412">
    <property type="term" value="P:translation"/>
    <property type="evidence" value="ECO:0007669"/>
    <property type="project" value="InterPro"/>
</dbReference>
<dbReference type="OrthoDB" id="623277at2759"/>
<reference evidence="7 8" key="1">
    <citation type="submission" date="2020-01" db="EMBL/GenBank/DDBJ databases">
        <authorList>
            <person name="Gupta K D."/>
        </authorList>
    </citation>
    <scope>NUCLEOTIDE SEQUENCE [LARGE SCALE GENOMIC DNA]</scope>
</reference>
<protein>
    <recommendedName>
        <fullName evidence="6">Small ribosomal subunit protein uS15 N-terminal domain-containing protein</fullName>
    </recommendedName>
</protein>
<keyword evidence="2 4" id="KW-0689">Ribosomal protein</keyword>
<organism evidence="7 8">
    <name type="scientific">Cyclocybe aegerita</name>
    <name type="common">Black poplar mushroom</name>
    <name type="synonym">Agrocybe aegerita</name>
    <dbReference type="NCBI Taxonomy" id="1973307"/>
    <lineage>
        <taxon>Eukaryota</taxon>
        <taxon>Fungi</taxon>
        <taxon>Dikarya</taxon>
        <taxon>Basidiomycota</taxon>
        <taxon>Agaricomycotina</taxon>
        <taxon>Agaricomycetes</taxon>
        <taxon>Agaricomycetidae</taxon>
        <taxon>Agaricales</taxon>
        <taxon>Agaricineae</taxon>
        <taxon>Bolbitiaceae</taxon>
        <taxon>Cyclocybe</taxon>
    </lineage>
</organism>
<dbReference type="PROSITE" id="PS00362">
    <property type="entry name" value="RIBOSOMAL_S15"/>
    <property type="match status" value="1"/>
</dbReference>
<dbReference type="PANTHER" id="PTHR11885:SF6">
    <property type="entry name" value="SMALL RIBOSOMAL SUBUNIT PROTEIN US15"/>
    <property type="match status" value="1"/>
</dbReference>
<dbReference type="InterPro" id="IPR023029">
    <property type="entry name" value="Ribosomal_uS15_arc_euk"/>
</dbReference>
<dbReference type="HAMAP" id="MF_01343_A">
    <property type="entry name" value="Ribosomal_uS15_A"/>
    <property type="match status" value="1"/>
</dbReference>
<name>A0A8S0WXD6_CYCAE</name>